<sequence length="60" mass="6966">MFSEVKEWNIINCGLISYTEKNIKDSYTVYFNFSVNGKVASLELNESEYNKLKSKISFNS</sequence>
<organism evidence="1">
    <name type="scientific">uncultured bacterium</name>
    <name type="common">gcode 4</name>
    <dbReference type="NCBI Taxonomy" id="1234023"/>
    <lineage>
        <taxon>Bacteria</taxon>
        <taxon>environmental samples</taxon>
    </lineage>
</organism>
<gene>
    <name evidence="1" type="ORF">ACD_3C00229G0005</name>
</gene>
<proteinExistence type="predicted"/>
<comment type="caution">
    <text evidence="1">The sequence shown here is derived from an EMBL/GenBank/DDBJ whole genome shotgun (WGS) entry which is preliminary data.</text>
</comment>
<evidence type="ECO:0000313" key="1">
    <source>
        <dbReference type="EMBL" id="EKE27274.1"/>
    </source>
</evidence>
<name>K2GAT1_9BACT</name>
<protein>
    <submittedName>
        <fullName evidence="1">Uncharacterized protein</fullName>
    </submittedName>
</protein>
<reference evidence="1" key="1">
    <citation type="journal article" date="2012" name="Science">
        <title>Fermentation, hydrogen, and sulfur metabolism in multiple uncultivated bacterial phyla.</title>
        <authorList>
            <person name="Wrighton K.C."/>
            <person name="Thomas B.C."/>
            <person name="Sharon I."/>
            <person name="Miller C.S."/>
            <person name="Castelle C.J."/>
            <person name="VerBerkmoes N.C."/>
            <person name="Wilkins M.J."/>
            <person name="Hettich R.L."/>
            <person name="Lipton M.S."/>
            <person name="Williams K.H."/>
            <person name="Long P.E."/>
            <person name="Banfield J.F."/>
        </authorList>
    </citation>
    <scope>NUCLEOTIDE SEQUENCE [LARGE SCALE GENOMIC DNA]</scope>
</reference>
<dbReference type="AlphaFoldDB" id="K2GAT1"/>
<dbReference type="EMBL" id="AMFJ01000503">
    <property type="protein sequence ID" value="EKE27274.1"/>
    <property type="molecule type" value="Genomic_DNA"/>
</dbReference>
<accession>K2GAT1</accession>